<protein>
    <submittedName>
        <fullName evidence="2">DinB family protein</fullName>
    </submittedName>
</protein>
<dbReference type="SUPFAM" id="SSF109854">
    <property type="entry name" value="DinB/YfiT-like putative metalloenzymes"/>
    <property type="match status" value="1"/>
</dbReference>
<reference evidence="2 3" key="1">
    <citation type="journal article" date="2019" name="Nat. Microbiol.">
        <title>Mediterranean grassland soil C-N compound turnover is dependent on rainfall and depth, and is mediated by genomically divergent microorganisms.</title>
        <authorList>
            <person name="Diamond S."/>
            <person name="Andeer P.F."/>
            <person name="Li Z."/>
            <person name="Crits-Christoph A."/>
            <person name="Burstein D."/>
            <person name="Anantharaman K."/>
            <person name="Lane K.R."/>
            <person name="Thomas B.C."/>
            <person name="Pan C."/>
            <person name="Northen T.R."/>
            <person name="Banfield J.F."/>
        </authorList>
    </citation>
    <scope>NUCLEOTIDE SEQUENCE [LARGE SCALE GENOMIC DNA]</scope>
    <source>
        <strain evidence="2">WS_8</strain>
    </source>
</reference>
<dbReference type="Pfam" id="PF12867">
    <property type="entry name" value="DinB_2"/>
    <property type="match status" value="1"/>
</dbReference>
<evidence type="ECO:0000313" key="3">
    <source>
        <dbReference type="Proteomes" id="UP000316609"/>
    </source>
</evidence>
<dbReference type="EMBL" id="VBOY01000050">
    <property type="protein sequence ID" value="TMQ67020.1"/>
    <property type="molecule type" value="Genomic_DNA"/>
</dbReference>
<comment type="caution">
    <text evidence="2">The sequence shown here is derived from an EMBL/GenBank/DDBJ whole genome shotgun (WGS) entry which is preliminary data.</text>
</comment>
<feature type="domain" description="DinB-like" evidence="1">
    <location>
        <begin position="31"/>
        <end position="165"/>
    </location>
</feature>
<dbReference type="Gene3D" id="1.20.120.450">
    <property type="entry name" value="dinb family like domain"/>
    <property type="match status" value="1"/>
</dbReference>
<dbReference type="InterPro" id="IPR024775">
    <property type="entry name" value="DinB-like"/>
</dbReference>
<accession>A0A538TTR7</accession>
<dbReference type="Proteomes" id="UP000316609">
    <property type="component" value="Unassembled WGS sequence"/>
</dbReference>
<proteinExistence type="predicted"/>
<organism evidence="2 3">
    <name type="scientific">Eiseniibacteriota bacterium</name>
    <dbReference type="NCBI Taxonomy" id="2212470"/>
    <lineage>
        <taxon>Bacteria</taxon>
        <taxon>Candidatus Eiseniibacteriota</taxon>
    </lineage>
</organism>
<sequence length="174" mass="19451">MTAVRPAADEHVPYYAKYIALVPEADAVTALEGQLSDMLPLLRSLSEAQGALRYAPGKWSVKEVIGHLIDSERVFAYRALRFARADRAPLAGFDENAYVPAARFDRVALQALVDELEWVRRANLAMFRALDDEAWPRRGTANETEVSVRALAFIIAGHGRHHVAIVRERYLPTP</sequence>
<evidence type="ECO:0000313" key="2">
    <source>
        <dbReference type="EMBL" id="TMQ67020.1"/>
    </source>
</evidence>
<name>A0A538TTR7_UNCEI</name>
<evidence type="ECO:0000259" key="1">
    <source>
        <dbReference type="Pfam" id="PF12867"/>
    </source>
</evidence>
<dbReference type="InterPro" id="IPR034660">
    <property type="entry name" value="DinB/YfiT-like"/>
</dbReference>
<dbReference type="AlphaFoldDB" id="A0A538TTR7"/>
<gene>
    <name evidence="2" type="ORF">E6K78_05760</name>
</gene>